<sequence length="657" mass="75979">MEEFFTIVPKAGTHSEATIQPSVDSQYSKQDCFSNKWSSIIDPNSKVYQQVKTTSVDHLPYRPSGSIFETEHTPSFISEDFIKSQSEWLKFPHIKSQTSIKQPTNSDNQLSSELEALLRQSLAPNPSIPYRQSDFQKSDVWLPFTSHTQVTNPKNGQNLLNSMFAPVNLQPKKVPIYPKFTGFKQVENQAQGLGSPTAYKFESISKEKFKPKENLFEPIQFLQERFPSPWKNQGKEILSHKAWEYPTSDKLLGSKIHKSMMAMPFDHFILKNPKTNLLGPSESLIPEVGPSTSSGVQNKLRGFLPGDSSQAQPEADSFANRLPDLDSLGGFKFRQKISSAGKFNAYMQQSHKISSQPIPKAIHDVGSNQKQLDLEVEREYLNSNELTELQQRELKRKRLFSAQKKTKDAYKKERIKIIKDEDRMLFSTILLRLDKNGYDRKKWLVDFDSETWEKGNRYQQANVHGISLTVARNELKIFGFDTLIDDFVNHLKNRVPDEDIKIPFDRLEALIYLFLQRLLLFYNLTNSGEQKLNITTEDFLNKEWETLKEFWEIFYSSKGSEIPKFKNNTSKSEMRRISGLYRLVNGQIENKKNKISYLIYHVIEGLFVDWSTRMIDTNSNVFSKKYIKSAAFELSKDYNIISFHEILTKDDNFIPIL</sequence>
<keyword evidence="2" id="KW-1185">Reference proteome</keyword>
<comment type="caution">
    <text evidence="1">The sequence shown here is derived from an EMBL/GenBank/DDBJ whole genome shotgun (WGS) entry which is preliminary data.</text>
</comment>
<name>A0AAV0AYD7_PHAPC</name>
<protein>
    <submittedName>
        <fullName evidence="1">Expressed protein</fullName>
    </submittedName>
</protein>
<dbReference type="AlphaFoldDB" id="A0AAV0AYD7"/>
<gene>
    <name evidence="1" type="ORF">PPACK8108_LOCUS10147</name>
</gene>
<dbReference type="EMBL" id="CALTRL010002264">
    <property type="protein sequence ID" value="CAH7675176.1"/>
    <property type="molecule type" value="Genomic_DNA"/>
</dbReference>
<accession>A0AAV0AYD7</accession>
<evidence type="ECO:0000313" key="2">
    <source>
        <dbReference type="Proteomes" id="UP001153365"/>
    </source>
</evidence>
<reference evidence="1" key="1">
    <citation type="submission" date="2022-06" db="EMBL/GenBank/DDBJ databases">
        <authorList>
            <consortium name="SYNGENTA / RWTH Aachen University"/>
        </authorList>
    </citation>
    <scope>NUCLEOTIDE SEQUENCE</scope>
</reference>
<proteinExistence type="predicted"/>
<evidence type="ECO:0000313" key="1">
    <source>
        <dbReference type="EMBL" id="CAH7675176.1"/>
    </source>
</evidence>
<organism evidence="1 2">
    <name type="scientific">Phakopsora pachyrhizi</name>
    <name type="common">Asian soybean rust disease fungus</name>
    <dbReference type="NCBI Taxonomy" id="170000"/>
    <lineage>
        <taxon>Eukaryota</taxon>
        <taxon>Fungi</taxon>
        <taxon>Dikarya</taxon>
        <taxon>Basidiomycota</taxon>
        <taxon>Pucciniomycotina</taxon>
        <taxon>Pucciniomycetes</taxon>
        <taxon>Pucciniales</taxon>
        <taxon>Phakopsoraceae</taxon>
        <taxon>Phakopsora</taxon>
    </lineage>
</organism>
<dbReference type="Proteomes" id="UP001153365">
    <property type="component" value="Unassembled WGS sequence"/>
</dbReference>